<dbReference type="Gene3D" id="3.90.1200.10">
    <property type="match status" value="1"/>
</dbReference>
<dbReference type="InterPro" id="IPR050249">
    <property type="entry name" value="Pseudomonas-type_ThrB"/>
</dbReference>
<keyword evidence="4" id="KW-0808">Transferase</keyword>
<feature type="domain" description="Aminoglycoside phosphotransferase" evidence="3">
    <location>
        <begin position="36"/>
        <end position="271"/>
    </location>
</feature>
<accession>A0A7W6CW23</accession>
<dbReference type="RefSeq" id="WP_183393976.1">
    <property type="nucleotide sequence ID" value="NZ_JACIDR010000001.1"/>
</dbReference>
<dbReference type="PANTHER" id="PTHR21064">
    <property type="entry name" value="AMINOGLYCOSIDE PHOSPHOTRANSFERASE DOMAIN-CONTAINING PROTEIN-RELATED"/>
    <property type="match status" value="1"/>
</dbReference>
<dbReference type="EMBL" id="JACIDR010000001">
    <property type="protein sequence ID" value="MBB3972175.1"/>
    <property type="molecule type" value="Genomic_DNA"/>
</dbReference>
<comment type="similarity">
    <text evidence="1">Belongs to the pseudomonas-type ThrB family.</text>
</comment>
<evidence type="ECO:0000313" key="5">
    <source>
        <dbReference type="Proteomes" id="UP000528964"/>
    </source>
</evidence>
<name>A0A7W6CW23_9HYPH</name>
<protein>
    <submittedName>
        <fullName evidence="4">Ser/Thr protein kinase RdoA (MazF antagonist)</fullName>
    </submittedName>
</protein>
<dbReference type="AlphaFoldDB" id="A0A7W6CW23"/>
<dbReference type="Pfam" id="PF01636">
    <property type="entry name" value="APH"/>
    <property type="match status" value="1"/>
</dbReference>
<organism evidence="4 5">
    <name type="scientific">Hansschlegelia beijingensis</name>
    <dbReference type="NCBI Taxonomy" id="1133344"/>
    <lineage>
        <taxon>Bacteria</taxon>
        <taxon>Pseudomonadati</taxon>
        <taxon>Pseudomonadota</taxon>
        <taxon>Alphaproteobacteria</taxon>
        <taxon>Hyphomicrobiales</taxon>
        <taxon>Methylopilaceae</taxon>
        <taxon>Hansschlegelia</taxon>
    </lineage>
</organism>
<dbReference type="InterPro" id="IPR002575">
    <property type="entry name" value="Aminoglycoside_PTrfase"/>
</dbReference>
<gene>
    <name evidence="4" type="ORF">GGR24_000808</name>
</gene>
<dbReference type="InterPro" id="IPR011009">
    <property type="entry name" value="Kinase-like_dom_sf"/>
</dbReference>
<keyword evidence="5" id="KW-1185">Reference proteome</keyword>
<evidence type="ECO:0000259" key="3">
    <source>
        <dbReference type="Pfam" id="PF01636"/>
    </source>
</evidence>
<feature type="region of interest" description="Disordered" evidence="2">
    <location>
        <begin position="333"/>
        <end position="352"/>
    </location>
</feature>
<dbReference type="Proteomes" id="UP000528964">
    <property type="component" value="Unassembled WGS sequence"/>
</dbReference>
<keyword evidence="4" id="KW-0418">Kinase</keyword>
<proteinExistence type="inferred from homology"/>
<evidence type="ECO:0000256" key="1">
    <source>
        <dbReference type="ARBA" id="ARBA00038240"/>
    </source>
</evidence>
<evidence type="ECO:0000313" key="4">
    <source>
        <dbReference type="EMBL" id="MBB3972175.1"/>
    </source>
</evidence>
<dbReference type="SUPFAM" id="SSF56112">
    <property type="entry name" value="Protein kinase-like (PK-like)"/>
    <property type="match status" value="1"/>
</dbReference>
<evidence type="ECO:0000256" key="2">
    <source>
        <dbReference type="SAM" id="MobiDB-lite"/>
    </source>
</evidence>
<comment type="caution">
    <text evidence="4">The sequence shown here is derived from an EMBL/GenBank/DDBJ whole genome shotgun (WGS) entry which is preliminary data.</text>
</comment>
<sequence>MYDEAAVSRLESRLRGSLTQWGLGPDAPLRLLAISENATFLAETECGARVVLRVHRPDYHCSAEIRSELAWIEALRASDVAETPAPLRAKNGDLLGGFEDGGRWRDVTAFEFMSGQQPEPGAHLVPWFRSLGQITARLHHHARNWRAPARFARKTWDFDAMLGDRPLWGDWRDGLGLDPQGRDILDRAAGVLRRRLSAYGATPERFGLIHGDLRLANLLVDRDRLGVIDFDDCGFSWFLYDFAAAVSFMEHEPFIAELEDAWLSGYAEVAPISAEDRAMMPTFLLLRRILLTAWVASHAETPTAQAMGVRYTEGSVALAESYLLQCSDDTRAIGAPPAARRPADRRSDLVAG</sequence>
<dbReference type="PANTHER" id="PTHR21064:SF6">
    <property type="entry name" value="AMINOGLYCOSIDE PHOSPHOTRANSFERASE DOMAIN-CONTAINING PROTEIN"/>
    <property type="match status" value="1"/>
</dbReference>
<feature type="compositionally biased region" description="Basic and acidic residues" evidence="2">
    <location>
        <begin position="341"/>
        <end position="352"/>
    </location>
</feature>
<dbReference type="GO" id="GO:0004413">
    <property type="term" value="F:homoserine kinase activity"/>
    <property type="evidence" value="ECO:0007669"/>
    <property type="project" value="TreeGrafter"/>
</dbReference>
<reference evidence="4 5" key="1">
    <citation type="submission" date="2020-08" db="EMBL/GenBank/DDBJ databases">
        <title>Genomic Encyclopedia of Type Strains, Phase IV (KMG-IV): sequencing the most valuable type-strain genomes for metagenomic binning, comparative biology and taxonomic classification.</title>
        <authorList>
            <person name="Goeker M."/>
        </authorList>
    </citation>
    <scope>NUCLEOTIDE SEQUENCE [LARGE SCALE GENOMIC DNA]</scope>
    <source>
        <strain evidence="4 5">DSM 25481</strain>
    </source>
</reference>
<dbReference type="GO" id="GO:0009088">
    <property type="term" value="P:threonine biosynthetic process"/>
    <property type="evidence" value="ECO:0007669"/>
    <property type="project" value="TreeGrafter"/>
</dbReference>